<dbReference type="GO" id="GO:0005524">
    <property type="term" value="F:ATP binding"/>
    <property type="evidence" value="ECO:0007669"/>
    <property type="project" value="UniProtKB-KW"/>
</dbReference>
<evidence type="ECO:0000256" key="1">
    <source>
        <dbReference type="ARBA" id="ARBA00022679"/>
    </source>
</evidence>
<gene>
    <name evidence="6" type="ORF">PENTCL1PPCAC_8569</name>
</gene>
<evidence type="ECO:0008006" key="8">
    <source>
        <dbReference type="Google" id="ProtNLM"/>
    </source>
</evidence>
<dbReference type="GO" id="GO:0004694">
    <property type="term" value="F:eukaryotic translation initiation factor 2alpha kinase activity"/>
    <property type="evidence" value="ECO:0007669"/>
    <property type="project" value="TreeGrafter"/>
</dbReference>
<feature type="non-terminal residue" evidence="6">
    <location>
        <position position="105"/>
    </location>
</feature>
<evidence type="ECO:0000256" key="4">
    <source>
        <dbReference type="ARBA" id="ARBA00022840"/>
    </source>
</evidence>
<feature type="transmembrane region" description="Helical" evidence="5">
    <location>
        <begin position="39"/>
        <end position="56"/>
    </location>
</feature>
<keyword evidence="4" id="KW-0067">ATP-binding</keyword>
<keyword evidence="7" id="KW-1185">Reference proteome</keyword>
<evidence type="ECO:0000256" key="2">
    <source>
        <dbReference type="ARBA" id="ARBA00022741"/>
    </source>
</evidence>
<keyword evidence="5" id="KW-1133">Transmembrane helix</keyword>
<accession>A0AAV5SSP3</accession>
<keyword evidence="5" id="KW-0472">Membrane</keyword>
<evidence type="ECO:0000256" key="3">
    <source>
        <dbReference type="ARBA" id="ARBA00022777"/>
    </source>
</evidence>
<dbReference type="GO" id="GO:0005634">
    <property type="term" value="C:nucleus"/>
    <property type="evidence" value="ECO:0007669"/>
    <property type="project" value="TreeGrafter"/>
</dbReference>
<keyword evidence="2" id="KW-0547">Nucleotide-binding</keyword>
<keyword evidence="1" id="KW-0808">Transferase</keyword>
<dbReference type="PANTHER" id="PTHR11042">
    <property type="entry name" value="EUKARYOTIC TRANSLATION INITIATION FACTOR 2-ALPHA KINASE EIF2-ALPHA KINASE -RELATED"/>
    <property type="match status" value="1"/>
</dbReference>
<protein>
    <recommendedName>
        <fullName evidence="8">Protein kinase domain-containing protein</fullName>
    </recommendedName>
</protein>
<dbReference type="SUPFAM" id="SSF56112">
    <property type="entry name" value="Protein kinase-like (PK-like)"/>
    <property type="match status" value="1"/>
</dbReference>
<dbReference type="EMBL" id="BTSX01000002">
    <property type="protein sequence ID" value="GMS86397.1"/>
    <property type="molecule type" value="Genomic_DNA"/>
</dbReference>
<dbReference type="Gene3D" id="1.10.510.10">
    <property type="entry name" value="Transferase(Phosphotransferase) domain 1"/>
    <property type="match status" value="2"/>
</dbReference>
<sequence length="105" mass="12345">MKKWFKQMVSAVDYIHENILIHRDLKRSFLSRYGSKTDVFSLVLIFADLCAVLTWAEREMIFDNYRRGIQSDVFGHPHTAEFIELLTQVDPDNRPPCKAILENPF</sequence>
<dbReference type="GO" id="GO:0005737">
    <property type="term" value="C:cytoplasm"/>
    <property type="evidence" value="ECO:0007669"/>
    <property type="project" value="TreeGrafter"/>
</dbReference>
<name>A0AAV5SSP3_9BILA</name>
<dbReference type="AlphaFoldDB" id="A0AAV5SSP3"/>
<reference evidence="6" key="1">
    <citation type="submission" date="2023-10" db="EMBL/GenBank/DDBJ databases">
        <title>Genome assembly of Pristionchus species.</title>
        <authorList>
            <person name="Yoshida K."/>
            <person name="Sommer R.J."/>
        </authorList>
    </citation>
    <scope>NUCLEOTIDE SEQUENCE</scope>
    <source>
        <strain evidence="6">RS0144</strain>
    </source>
</reference>
<dbReference type="PANTHER" id="PTHR11042:SF91">
    <property type="entry name" value="EUKARYOTIC TRANSLATION INITIATION FACTOR 2-ALPHA KINASE"/>
    <property type="match status" value="1"/>
</dbReference>
<evidence type="ECO:0000313" key="7">
    <source>
        <dbReference type="Proteomes" id="UP001432027"/>
    </source>
</evidence>
<dbReference type="Proteomes" id="UP001432027">
    <property type="component" value="Unassembled WGS sequence"/>
</dbReference>
<dbReference type="InterPro" id="IPR011009">
    <property type="entry name" value="Kinase-like_dom_sf"/>
</dbReference>
<organism evidence="6 7">
    <name type="scientific">Pristionchus entomophagus</name>
    <dbReference type="NCBI Taxonomy" id="358040"/>
    <lineage>
        <taxon>Eukaryota</taxon>
        <taxon>Metazoa</taxon>
        <taxon>Ecdysozoa</taxon>
        <taxon>Nematoda</taxon>
        <taxon>Chromadorea</taxon>
        <taxon>Rhabditida</taxon>
        <taxon>Rhabditina</taxon>
        <taxon>Diplogasteromorpha</taxon>
        <taxon>Diplogasteroidea</taxon>
        <taxon>Neodiplogasteridae</taxon>
        <taxon>Pristionchus</taxon>
    </lineage>
</organism>
<proteinExistence type="predicted"/>
<keyword evidence="5" id="KW-0812">Transmembrane</keyword>
<keyword evidence="3" id="KW-0418">Kinase</keyword>
<evidence type="ECO:0000313" key="6">
    <source>
        <dbReference type="EMBL" id="GMS86397.1"/>
    </source>
</evidence>
<evidence type="ECO:0000256" key="5">
    <source>
        <dbReference type="SAM" id="Phobius"/>
    </source>
</evidence>
<comment type="caution">
    <text evidence="6">The sequence shown here is derived from an EMBL/GenBank/DDBJ whole genome shotgun (WGS) entry which is preliminary data.</text>
</comment>
<dbReference type="InterPro" id="IPR050339">
    <property type="entry name" value="CC_SR_Kinase"/>
</dbReference>